<dbReference type="EnsemblMetazoa" id="CPIJ015983-RA">
    <property type="protein sequence ID" value="CPIJ015983-PA"/>
    <property type="gene ID" value="CPIJ015983"/>
</dbReference>
<dbReference type="PANTHER" id="PTHR21359">
    <property type="entry name" value="DUF5577 DOMAIN-CONTAINING PROTEIN"/>
    <property type="match status" value="1"/>
</dbReference>
<feature type="region of interest" description="Disordered" evidence="1">
    <location>
        <begin position="342"/>
        <end position="409"/>
    </location>
</feature>
<dbReference type="InterPro" id="IPR013761">
    <property type="entry name" value="SAM/pointed_sf"/>
</dbReference>
<gene>
    <name evidence="3" type="primary">6049388</name>
    <name evidence="2" type="ORF">CpipJ_CPIJ015983</name>
</gene>
<dbReference type="InterPro" id="IPR039161">
    <property type="entry name" value="C19orf47-like"/>
</dbReference>
<feature type="region of interest" description="Disordered" evidence="1">
    <location>
        <begin position="110"/>
        <end position="168"/>
    </location>
</feature>
<dbReference type="VEuPathDB" id="VectorBase:CQUJHB013517"/>
<dbReference type="KEGG" id="cqu:CpipJ_CPIJ015983"/>
<evidence type="ECO:0000313" key="2">
    <source>
        <dbReference type="EMBL" id="EDS42943.1"/>
    </source>
</evidence>
<evidence type="ECO:0000256" key="1">
    <source>
        <dbReference type="SAM" id="MobiDB-lite"/>
    </source>
</evidence>
<feature type="compositionally biased region" description="Basic residues" evidence="1">
    <location>
        <begin position="398"/>
        <end position="409"/>
    </location>
</feature>
<dbReference type="OrthoDB" id="10067653at2759"/>
<sequence>MLKGMSDTDSRTPVLYSYEENIEGMPLDTTKHIDGVRSSEEKLKTGGIQAVTTRKWDTLDPVAPSPPHVSLRGDDDFDDGGGFLAGKRTSSAAAATTSATMIAMKTTTRTSTNKVSAYGKCPNAPSYQKSPPASTTNLANPRRQSTSAKSQPSRSAGPVPPLLQQKPQQARSVALTLLNQQQVYSSPSPVEQRFAIPNVIVPLAGQSQQVRASWVKFFTKAGIPSQAAAGYAHVFVENRFQMDMLMDDDGRLHCHPVPLEDGLQPECPRPGAVLAVGSRRGASTAGTLGQSGPGPSSAGSLLNKSRKDFFEHKITLPAGGGSTTNIVRIDGRKWSAVVKRLERNSNDEEEEDGEFDDAGNGRKPSKNMASKVTPKNIEALGKKSDSFGGGGGSIFSRLGKKSNRKEKAE</sequence>
<feature type="compositionally biased region" description="Polar residues" evidence="1">
    <location>
        <begin position="125"/>
        <end position="154"/>
    </location>
</feature>
<dbReference type="EMBL" id="DS232517">
    <property type="protein sequence ID" value="EDS42943.1"/>
    <property type="molecule type" value="Genomic_DNA"/>
</dbReference>
<dbReference type="AlphaFoldDB" id="B0X937"/>
<accession>B0X937</accession>
<reference evidence="3" key="2">
    <citation type="submission" date="2020-05" db="UniProtKB">
        <authorList>
            <consortium name="EnsemblMetazoa"/>
        </authorList>
    </citation>
    <scope>IDENTIFICATION</scope>
    <source>
        <strain evidence="3">JHB</strain>
    </source>
</reference>
<protein>
    <submittedName>
        <fullName evidence="2">Gar2</fullName>
    </submittedName>
</protein>
<dbReference type="HOGENOM" id="CLU_673112_0_0_1"/>
<proteinExistence type="predicted"/>
<evidence type="ECO:0000313" key="3">
    <source>
        <dbReference type="EnsemblMetazoa" id="CPIJ015983-PA"/>
    </source>
</evidence>
<feature type="compositionally biased region" description="Low complexity" evidence="1">
    <location>
        <begin position="288"/>
        <end position="302"/>
    </location>
</feature>
<dbReference type="VEuPathDB" id="VectorBase:CQUJHB013484"/>
<dbReference type="VEuPathDB" id="VectorBase:CPIJ015983"/>
<dbReference type="Proteomes" id="UP000002320">
    <property type="component" value="Unassembled WGS sequence"/>
</dbReference>
<reference evidence="2" key="1">
    <citation type="submission" date="2007-03" db="EMBL/GenBank/DDBJ databases">
        <title>Annotation of Culex pipiens quinquefasciatus.</title>
        <authorList>
            <consortium name="The Broad Institute Genome Sequencing Platform"/>
            <person name="Atkinson P.W."/>
            <person name="Hemingway J."/>
            <person name="Christensen B.M."/>
            <person name="Higgs S."/>
            <person name="Kodira C."/>
            <person name="Hannick L."/>
            <person name="Megy K."/>
            <person name="O'Leary S."/>
            <person name="Pearson M."/>
            <person name="Haas B.J."/>
            <person name="Mauceli E."/>
            <person name="Wortman J.R."/>
            <person name="Lee N.H."/>
            <person name="Guigo R."/>
            <person name="Stanke M."/>
            <person name="Alvarado L."/>
            <person name="Amedeo P."/>
            <person name="Antoine C.H."/>
            <person name="Arensburger P."/>
            <person name="Bidwell S.L."/>
            <person name="Crawford M."/>
            <person name="Camaro F."/>
            <person name="Devon K."/>
            <person name="Engels R."/>
            <person name="Hammond M."/>
            <person name="Howarth C."/>
            <person name="Koehrsen M."/>
            <person name="Lawson D."/>
            <person name="Montgomery P."/>
            <person name="Nene V."/>
            <person name="Nusbaum C."/>
            <person name="Puiu D."/>
            <person name="Romero-Severson J."/>
            <person name="Severson D.W."/>
            <person name="Shumway M."/>
            <person name="Sisk P."/>
            <person name="Stolte C."/>
            <person name="Zeng Q."/>
            <person name="Eisenstadt E."/>
            <person name="Fraser-Liggett C."/>
            <person name="Strausberg R."/>
            <person name="Galagan J."/>
            <person name="Birren B."/>
            <person name="Collins F.H."/>
        </authorList>
    </citation>
    <scope>NUCLEOTIDE SEQUENCE [LARGE SCALE GENOMIC DNA]</scope>
    <source>
        <strain evidence="2">JHB</strain>
    </source>
</reference>
<keyword evidence="4" id="KW-1185">Reference proteome</keyword>
<dbReference type="PANTHER" id="PTHR21359:SF1">
    <property type="entry name" value="DUF5577 DOMAIN-CONTAINING PROTEIN"/>
    <property type="match status" value="1"/>
</dbReference>
<dbReference type="GO" id="GO:0005634">
    <property type="term" value="C:nucleus"/>
    <property type="evidence" value="ECO:0007669"/>
    <property type="project" value="TreeGrafter"/>
</dbReference>
<dbReference type="eggNOG" id="KOG3930">
    <property type="taxonomic scope" value="Eukaryota"/>
</dbReference>
<name>B0X937_CULQU</name>
<dbReference type="Pfam" id="PF18017">
    <property type="entry name" value="SAM_4"/>
    <property type="match status" value="1"/>
</dbReference>
<dbReference type="Gene3D" id="1.10.150.50">
    <property type="entry name" value="Transcription Factor, Ets-1"/>
    <property type="match status" value="1"/>
</dbReference>
<feature type="region of interest" description="Disordered" evidence="1">
    <location>
        <begin position="278"/>
        <end position="302"/>
    </location>
</feature>
<feature type="compositionally biased region" description="Acidic residues" evidence="1">
    <location>
        <begin position="347"/>
        <end position="357"/>
    </location>
</feature>
<dbReference type="InParanoid" id="B0X937"/>
<organism>
    <name type="scientific">Culex quinquefasciatus</name>
    <name type="common">Southern house mosquito</name>
    <name type="synonym">Culex pungens</name>
    <dbReference type="NCBI Taxonomy" id="7176"/>
    <lineage>
        <taxon>Eukaryota</taxon>
        <taxon>Metazoa</taxon>
        <taxon>Ecdysozoa</taxon>
        <taxon>Arthropoda</taxon>
        <taxon>Hexapoda</taxon>
        <taxon>Insecta</taxon>
        <taxon>Pterygota</taxon>
        <taxon>Neoptera</taxon>
        <taxon>Endopterygota</taxon>
        <taxon>Diptera</taxon>
        <taxon>Nematocera</taxon>
        <taxon>Culicoidea</taxon>
        <taxon>Culicidae</taxon>
        <taxon>Culicinae</taxon>
        <taxon>Culicini</taxon>
        <taxon>Culex</taxon>
        <taxon>Culex</taxon>
    </lineage>
</organism>
<evidence type="ECO:0000313" key="4">
    <source>
        <dbReference type="Proteomes" id="UP000002320"/>
    </source>
</evidence>